<evidence type="ECO:0000256" key="1">
    <source>
        <dbReference type="SAM" id="MobiDB-lite"/>
    </source>
</evidence>
<evidence type="ECO:0000313" key="4">
    <source>
        <dbReference type="Proteomes" id="UP001172457"/>
    </source>
</evidence>
<dbReference type="PANTHER" id="PTHR48258">
    <property type="entry name" value="DUF4218 DOMAIN-CONTAINING PROTEIN-RELATED"/>
    <property type="match status" value="1"/>
</dbReference>
<reference evidence="3" key="1">
    <citation type="submission" date="2023-03" db="EMBL/GenBank/DDBJ databases">
        <title>Chromosome-scale reference genome and RAD-based genetic map of yellow starthistle (Centaurea solstitialis) reveal putative structural variation and QTLs associated with invader traits.</title>
        <authorList>
            <person name="Reatini B."/>
            <person name="Cang F.A."/>
            <person name="Jiang Q."/>
            <person name="Mckibben M.T.W."/>
            <person name="Barker M.S."/>
            <person name="Rieseberg L.H."/>
            <person name="Dlugosch K.M."/>
        </authorList>
    </citation>
    <scope>NUCLEOTIDE SEQUENCE</scope>
    <source>
        <strain evidence="3">CAN-66</strain>
        <tissue evidence="3">Leaf</tissue>
    </source>
</reference>
<dbReference type="Proteomes" id="UP001172457">
    <property type="component" value="Chromosome 7"/>
</dbReference>
<feature type="domain" description="DUF4218" evidence="2">
    <location>
        <begin position="10"/>
        <end position="120"/>
    </location>
</feature>
<dbReference type="EMBL" id="JARYMX010000007">
    <property type="protein sequence ID" value="KAJ9541947.1"/>
    <property type="molecule type" value="Genomic_DNA"/>
</dbReference>
<evidence type="ECO:0000259" key="2">
    <source>
        <dbReference type="Pfam" id="PF13960"/>
    </source>
</evidence>
<keyword evidence="4" id="KW-1185">Reference proteome</keyword>
<accession>A0AA38SZA5</accession>
<dbReference type="PANTHER" id="PTHR48258:SF3">
    <property type="entry name" value="FK506-BINDING PROTEIN 4-LIKE ISOFORM X1"/>
    <property type="match status" value="1"/>
</dbReference>
<gene>
    <name evidence="3" type="ORF">OSB04_028453</name>
</gene>
<feature type="compositionally biased region" description="Basic and acidic residues" evidence="1">
    <location>
        <begin position="119"/>
        <end position="130"/>
    </location>
</feature>
<name>A0AA38SZA5_9ASTR</name>
<sequence length="178" mass="20731">MKLSRYYRQLCSKVLRPQDLVELENEIGKTLCDLERIFPPSFFDVMVHLSVHLALEAKIGGPVHYRWMYPIERYLSTLKSYVRNKRRPEGSIAEGYLNVFPFSLYLSDDIGSRHNRPSRNYDDGGCRGDQDQEMNDSILKSTDPDHQSEDLLQTLRSYSRTISELEELADDRNNVLVI</sequence>
<proteinExistence type="predicted"/>
<feature type="region of interest" description="Disordered" evidence="1">
    <location>
        <begin position="115"/>
        <end position="149"/>
    </location>
</feature>
<protein>
    <recommendedName>
        <fullName evidence="2">DUF4218 domain-containing protein</fullName>
    </recommendedName>
</protein>
<dbReference type="InterPro" id="IPR025452">
    <property type="entry name" value="DUF4218"/>
</dbReference>
<evidence type="ECO:0000313" key="3">
    <source>
        <dbReference type="EMBL" id="KAJ9541947.1"/>
    </source>
</evidence>
<dbReference type="Pfam" id="PF13960">
    <property type="entry name" value="DUF4218"/>
    <property type="match status" value="1"/>
</dbReference>
<comment type="caution">
    <text evidence="3">The sequence shown here is derived from an EMBL/GenBank/DDBJ whole genome shotgun (WGS) entry which is preliminary data.</text>
</comment>
<dbReference type="AlphaFoldDB" id="A0AA38SZA5"/>
<organism evidence="3 4">
    <name type="scientific">Centaurea solstitialis</name>
    <name type="common">yellow star-thistle</name>
    <dbReference type="NCBI Taxonomy" id="347529"/>
    <lineage>
        <taxon>Eukaryota</taxon>
        <taxon>Viridiplantae</taxon>
        <taxon>Streptophyta</taxon>
        <taxon>Embryophyta</taxon>
        <taxon>Tracheophyta</taxon>
        <taxon>Spermatophyta</taxon>
        <taxon>Magnoliopsida</taxon>
        <taxon>eudicotyledons</taxon>
        <taxon>Gunneridae</taxon>
        <taxon>Pentapetalae</taxon>
        <taxon>asterids</taxon>
        <taxon>campanulids</taxon>
        <taxon>Asterales</taxon>
        <taxon>Asteraceae</taxon>
        <taxon>Carduoideae</taxon>
        <taxon>Cardueae</taxon>
        <taxon>Centaureinae</taxon>
        <taxon>Centaurea</taxon>
    </lineage>
</organism>